<dbReference type="Proteomes" id="UP000001235">
    <property type="component" value="Chromosome"/>
</dbReference>
<dbReference type="RefSeq" id="WP_013294539.1">
    <property type="nucleotide sequence ID" value="NC_014394.1"/>
</dbReference>
<comment type="similarity">
    <text evidence="1">Belongs to the FldB/FldC dehydratase alpha/beta subunit family.</text>
</comment>
<evidence type="ECO:0000313" key="2">
    <source>
        <dbReference type="EMBL" id="ADL56619.1"/>
    </source>
</evidence>
<dbReference type="eggNOG" id="COG1775">
    <property type="taxonomic scope" value="Bacteria"/>
</dbReference>
<dbReference type="EMBL" id="CP002159">
    <property type="protein sequence ID" value="ADL56619.1"/>
    <property type="molecule type" value="Genomic_DNA"/>
</dbReference>
<sequence length="433" mass="49136">MKNEADNVTQKVIPIQPVPYSLSRQAGEAQTVLDHIVDDFQDNPRSMQYFYDLFRRVYCKGEAVPHDGMLVGTTCIQAPEELIYAFGATPMRLCNGSYHYDQKGADFMPSKSCSLVKATLGMLNSATVIPKIGKPDLIVNPTTCDQKKKSSSMMSDMGYKVYDLEFPNVKESEASRIYWQRSVRQFSAQLRTLTGKKLTKKNLKEAMSKTGRAQAAYRKLHHFRRKSPSLILGKDAMLVTNAYFFDDIGRWTDAVEKLNEELALRDQSGFKAVQSRAPRVLFTGSPPIFPNLKLPLLIEESGGVVVTDDTCSSSRMLYDMTAVDEWLVNDMVDSLADKYLKPCTCPIFTKNEDRRRRLLDLIETFNADGVVYQAFAGCQVYEMEYRSVADEFNKAGIPMLYVETDYSPDDKGQMSTRIEAFLESLKNRRKRRA</sequence>
<dbReference type="Pfam" id="PF06050">
    <property type="entry name" value="HGD-D"/>
    <property type="match status" value="1"/>
</dbReference>
<gene>
    <name evidence="2" type="ordered locus">Galf_2622</name>
</gene>
<accession>D9SCN8</accession>
<dbReference type="PANTHER" id="PTHR30548">
    <property type="entry name" value="2-HYDROXYGLUTARYL-COA DEHYDRATASE, D-COMPONENT-RELATED"/>
    <property type="match status" value="1"/>
</dbReference>
<dbReference type="KEGG" id="gca:Galf_2622"/>
<dbReference type="STRING" id="395494.Galf_2622"/>
<dbReference type="Gene3D" id="3.40.50.11900">
    <property type="match status" value="1"/>
</dbReference>
<reference evidence="2 3" key="1">
    <citation type="submission" date="2010-08" db="EMBL/GenBank/DDBJ databases">
        <title>Complete sequence of Gallionella capsiferriformans ES-2.</title>
        <authorList>
            <consortium name="US DOE Joint Genome Institute"/>
            <person name="Lucas S."/>
            <person name="Copeland A."/>
            <person name="Lapidus A."/>
            <person name="Cheng J.-F."/>
            <person name="Bruce D."/>
            <person name="Goodwin L."/>
            <person name="Pitluck S."/>
            <person name="Chertkov O."/>
            <person name="Davenport K.W."/>
            <person name="Detter J.C."/>
            <person name="Han C."/>
            <person name="Tapia R."/>
            <person name="Land M."/>
            <person name="Hauser L."/>
            <person name="Chang Y.-J."/>
            <person name="Jeffries C."/>
            <person name="Kyrpides N."/>
            <person name="Ivanova N."/>
            <person name="Mikhailova N."/>
            <person name="Shelobolina E.S."/>
            <person name="Picardal F."/>
            <person name="Roden E."/>
            <person name="Emerson D."/>
            <person name="Woyke T."/>
        </authorList>
    </citation>
    <scope>NUCLEOTIDE SEQUENCE [LARGE SCALE GENOMIC DNA]</scope>
    <source>
        <strain evidence="2 3">ES-2</strain>
    </source>
</reference>
<dbReference type="PANTHER" id="PTHR30548:SF2">
    <property type="entry name" value="2-HYDROXYACYL-COA DEHYDRATASE,D-COMPONENT"/>
    <property type="match status" value="1"/>
</dbReference>
<dbReference type="OrthoDB" id="9810278at2"/>
<evidence type="ECO:0000256" key="1">
    <source>
        <dbReference type="ARBA" id="ARBA00005806"/>
    </source>
</evidence>
<keyword evidence="3" id="KW-1185">Reference proteome</keyword>
<protein>
    <submittedName>
        <fullName evidence="2">2-hydroxyglutaryl-CoA dehydratase D-component</fullName>
    </submittedName>
</protein>
<dbReference type="NCBIfam" id="NF040772">
    <property type="entry name" value="double_cubane"/>
    <property type="match status" value="1"/>
</dbReference>
<organism evidence="2 3">
    <name type="scientific">Gallionella capsiferriformans (strain ES-2)</name>
    <name type="common">Gallionella ferruginea capsiferriformans (strain ES-2)</name>
    <dbReference type="NCBI Taxonomy" id="395494"/>
    <lineage>
        <taxon>Bacteria</taxon>
        <taxon>Pseudomonadati</taxon>
        <taxon>Pseudomonadota</taxon>
        <taxon>Betaproteobacteria</taxon>
        <taxon>Nitrosomonadales</taxon>
        <taxon>Gallionellaceae</taxon>
        <taxon>Gallionella</taxon>
    </lineage>
</organism>
<evidence type="ECO:0000313" key="3">
    <source>
        <dbReference type="Proteomes" id="UP000001235"/>
    </source>
</evidence>
<dbReference type="AlphaFoldDB" id="D9SCN8"/>
<dbReference type="InterPro" id="IPR047678">
    <property type="entry name" value="YjiM-like"/>
</dbReference>
<name>D9SCN8_GALCS</name>
<dbReference type="Gene3D" id="1.20.1270.370">
    <property type="match status" value="1"/>
</dbReference>
<proteinExistence type="inferred from homology"/>
<dbReference type="Gene3D" id="3.40.50.11890">
    <property type="match status" value="1"/>
</dbReference>
<dbReference type="HOGENOM" id="CLU_053697_1_1_4"/>
<dbReference type="InterPro" id="IPR010327">
    <property type="entry name" value="FldB/FldC_alpha/beta"/>
</dbReference>